<evidence type="ECO:0000256" key="8">
    <source>
        <dbReference type="ARBA" id="ARBA00022842"/>
    </source>
</evidence>
<protein>
    <recommendedName>
        <fullName evidence="3 11">FAD:protein FMN transferase</fullName>
        <ecNumber evidence="2 11">2.7.1.180</ecNumber>
    </recommendedName>
    <alternativeName>
        <fullName evidence="9 11">Flavin transferase</fullName>
    </alternativeName>
</protein>
<evidence type="ECO:0000256" key="2">
    <source>
        <dbReference type="ARBA" id="ARBA00011955"/>
    </source>
</evidence>
<evidence type="ECO:0000256" key="11">
    <source>
        <dbReference type="PIRNR" id="PIRNR006268"/>
    </source>
</evidence>
<dbReference type="InterPro" id="IPR024932">
    <property type="entry name" value="ApbE"/>
</dbReference>
<keyword evidence="4 11" id="KW-0285">Flavoprotein</keyword>
<evidence type="ECO:0000256" key="9">
    <source>
        <dbReference type="ARBA" id="ARBA00031306"/>
    </source>
</evidence>
<feature type="chain" id="PRO_5046791083" description="FAD:protein FMN transferase" evidence="12">
    <location>
        <begin position="27"/>
        <end position="304"/>
    </location>
</feature>
<comment type="catalytic activity">
    <reaction evidence="10 11">
        <text>L-threonyl-[protein] + FAD = FMN-L-threonyl-[protein] + AMP + H(+)</text>
        <dbReference type="Rhea" id="RHEA:36847"/>
        <dbReference type="Rhea" id="RHEA-COMP:11060"/>
        <dbReference type="Rhea" id="RHEA-COMP:11061"/>
        <dbReference type="ChEBI" id="CHEBI:15378"/>
        <dbReference type="ChEBI" id="CHEBI:30013"/>
        <dbReference type="ChEBI" id="CHEBI:57692"/>
        <dbReference type="ChEBI" id="CHEBI:74257"/>
        <dbReference type="ChEBI" id="CHEBI:456215"/>
        <dbReference type="EC" id="2.7.1.180"/>
    </reaction>
</comment>
<evidence type="ECO:0000256" key="12">
    <source>
        <dbReference type="SAM" id="SignalP"/>
    </source>
</evidence>
<evidence type="ECO:0000256" key="3">
    <source>
        <dbReference type="ARBA" id="ARBA00016337"/>
    </source>
</evidence>
<evidence type="ECO:0000256" key="7">
    <source>
        <dbReference type="ARBA" id="ARBA00022827"/>
    </source>
</evidence>
<evidence type="ECO:0000313" key="13">
    <source>
        <dbReference type="EMBL" id="MFC2967915.1"/>
    </source>
</evidence>
<dbReference type="PANTHER" id="PTHR30040:SF2">
    <property type="entry name" value="FAD:PROTEIN FMN TRANSFERASE"/>
    <property type="match status" value="1"/>
</dbReference>
<dbReference type="PIRSF" id="PIRSF006268">
    <property type="entry name" value="ApbE"/>
    <property type="match status" value="1"/>
</dbReference>
<evidence type="ECO:0000256" key="5">
    <source>
        <dbReference type="ARBA" id="ARBA00022679"/>
    </source>
</evidence>
<evidence type="ECO:0000256" key="1">
    <source>
        <dbReference type="ARBA" id="ARBA00001946"/>
    </source>
</evidence>
<dbReference type="Pfam" id="PF02424">
    <property type="entry name" value="ApbE"/>
    <property type="match status" value="1"/>
</dbReference>
<evidence type="ECO:0000256" key="10">
    <source>
        <dbReference type="ARBA" id="ARBA00048540"/>
    </source>
</evidence>
<keyword evidence="6 11" id="KW-0479">Metal-binding</keyword>
<feature type="signal peptide" evidence="12">
    <location>
        <begin position="1"/>
        <end position="26"/>
    </location>
</feature>
<comment type="cofactor">
    <cofactor evidence="1">
        <name>Mg(2+)</name>
        <dbReference type="ChEBI" id="CHEBI:18420"/>
    </cofactor>
</comment>
<dbReference type="Proteomes" id="UP001595443">
    <property type="component" value="Unassembled WGS sequence"/>
</dbReference>
<gene>
    <name evidence="13" type="ORF">ACFOES_07405</name>
</gene>
<dbReference type="GO" id="GO:0016740">
    <property type="term" value="F:transferase activity"/>
    <property type="evidence" value="ECO:0007669"/>
    <property type="project" value="UniProtKB-KW"/>
</dbReference>
<keyword evidence="12" id="KW-0732">Signal</keyword>
<evidence type="ECO:0000313" key="14">
    <source>
        <dbReference type="Proteomes" id="UP001595443"/>
    </source>
</evidence>
<comment type="similarity">
    <text evidence="11">Belongs to the ApbE family.</text>
</comment>
<dbReference type="InterPro" id="IPR003374">
    <property type="entry name" value="ApbE-like_sf"/>
</dbReference>
<evidence type="ECO:0000256" key="4">
    <source>
        <dbReference type="ARBA" id="ARBA00022630"/>
    </source>
</evidence>
<dbReference type="EC" id="2.7.1.180" evidence="2 11"/>
<comment type="caution">
    <text evidence="13">The sequence shown here is derived from an EMBL/GenBank/DDBJ whole genome shotgun (WGS) entry which is preliminary data.</text>
</comment>
<dbReference type="PANTHER" id="PTHR30040">
    <property type="entry name" value="THIAMINE BIOSYNTHESIS LIPOPROTEIN APBE"/>
    <property type="match status" value="1"/>
</dbReference>
<dbReference type="RefSeq" id="WP_377832561.1">
    <property type="nucleotide sequence ID" value="NZ_JBHRSK010000004.1"/>
</dbReference>
<accession>A0ABV7AGA3</accession>
<keyword evidence="7 11" id="KW-0274">FAD</keyword>
<reference evidence="14" key="1">
    <citation type="journal article" date="2019" name="Int. J. Syst. Evol. Microbiol.">
        <title>The Global Catalogue of Microorganisms (GCM) 10K type strain sequencing project: providing services to taxonomists for standard genome sequencing and annotation.</title>
        <authorList>
            <consortium name="The Broad Institute Genomics Platform"/>
            <consortium name="The Broad Institute Genome Sequencing Center for Infectious Disease"/>
            <person name="Wu L."/>
            <person name="Ma J."/>
        </authorList>
    </citation>
    <scope>NUCLEOTIDE SEQUENCE [LARGE SCALE GENOMIC DNA]</scope>
    <source>
        <strain evidence="14">KCTC 62192</strain>
    </source>
</reference>
<dbReference type="Gene3D" id="3.10.520.10">
    <property type="entry name" value="ApbE-like domains"/>
    <property type="match status" value="1"/>
</dbReference>
<dbReference type="SUPFAM" id="SSF143631">
    <property type="entry name" value="ApbE-like"/>
    <property type="match status" value="1"/>
</dbReference>
<proteinExistence type="inferred from homology"/>
<keyword evidence="8 11" id="KW-0460">Magnesium</keyword>
<evidence type="ECO:0000256" key="6">
    <source>
        <dbReference type="ARBA" id="ARBA00022723"/>
    </source>
</evidence>
<keyword evidence="5 11" id="KW-0808">Transferase</keyword>
<name>A0ABV7AGA3_9RHOB</name>
<sequence>MARMITRRRALLIAAAACVLPTLGRAAPLARWQGHALGAHAEIKLVGLSAAEAAPLFARIEAELGRLEAEFSLYRSDSALARLNREGRLNAPSPEMLEVLSLAQSVHHRTEGLFDPTVQPLFALHARHFAAGTLPEAGEIAAARALIGLAGVEVSAAEIVFRKPGMALTMNGIAQGFVTDRVAALLQSEGLRDVLVDIGEIRALGLRPDGDGWHVGLSDGSRLKLRACAIASSSLTGTMVNPAAGIGHIFNPLGEGPTARAPALTANVIHRRAAVADAFSTAAVLAGPERVETWAEDEMQVIWS</sequence>
<keyword evidence="14" id="KW-1185">Reference proteome</keyword>
<dbReference type="EMBL" id="JBHRSK010000004">
    <property type="protein sequence ID" value="MFC2967915.1"/>
    <property type="molecule type" value="Genomic_DNA"/>
</dbReference>
<organism evidence="13 14">
    <name type="scientific">Acidimangrovimonas pyrenivorans</name>
    <dbReference type="NCBI Taxonomy" id="2030798"/>
    <lineage>
        <taxon>Bacteria</taxon>
        <taxon>Pseudomonadati</taxon>
        <taxon>Pseudomonadota</taxon>
        <taxon>Alphaproteobacteria</taxon>
        <taxon>Rhodobacterales</taxon>
        <taxon>Paracoccaceae</taxon>
        <taxon>Acidimangrovimonas</taxon>
    </lineage>
</organism>